<comment type="similarity">
    <text evidence="2">Belongs to the IL-1 family.</text>
</comment>
<dbReference type="InterPro" id="IPR000975">
    <property type="entry name" value="IL-1_fam"/>
</dbReference>
<evidence type="ECO:0000313" key="6">
    <source>
        <dbReference type="Proteomes" id="UP001178461"/>
    </source>
</evidence>
<keyword evidence="3" id="KW-0964">Secreted</keyword>
<dbReference type="EMBL" id="OX395141">
    <property type="protein sequence ID" value="CAI5795682.1"/>
    <property type="molecule type" value="Genomic_DNA"/>
</dbReference>
<dbReference type="GO" id="GO:0002437">
    <property type="term" value="P:inflammatory response to antigenic stimulus"/>
    <property type="evidence" value="ECO:0007669"/>
    <property type="project" value="TreeGrafter"/>
</dbReference>
<dbReference type="GO" id="GO:0005615">
    <property type="term" value="C:extracellular space"/>
    <property type="evidence" value="ECO:0007669"/>
    <property type="project" value="InterPro"/>
</dbReference>
<dbReference type="GO" id="GO:0005125">
    <property type="term" value="F:cytokine activity"/>
    <property type="evidence" value="ECO:0007669"/>
    <property type="project" value="InterPro"/>
</dbReference>
<dbReference type="SMART" id="SM00125">
    <property type="entry name" value="IL1"/>
    <property type="match status" value="1"/>
</dbReference>
<dbReference type="PANTHER" id="PTHR10078:SF28">
    <property type="entry name" value="INTERLEUKIN-1 RECEPTOR ANTAGONIST PROTEIN"/>
    <property type="match status" value="1"/>
</dbReference>
<evidence type="ECO:0000256" key="1">
    <source>
        <dbReference type="ARBA" id="ARBA00004613"/>
    </source>
</evidence>
<dbReference type="AlphaFoldDB" id="A0AA35PSY0"/>
<gene>
    <name evidence="5" type="ORF">PODLI_1B016144</name>
</gene>
<name>A0AA35PSY0_9SAUR</name>
<evidence type="ECO:0000256" key="2">
    <source>
        <dbReference type="ARBA" id="ARBA00010448"/>
    </source>
</evidence>
<protein>
    <submittedName>
        <fullName evidence="5">Interleukin-36 alpha-like</fullName>
    </submittedName>
</protein>
<organism evidence="5 6">
    <name type="scientific">Podarcis lilfordi</name>
    <name type="common">Lilford's wall lizard</name>
    <dbReference type="NCBI Taxonomy" id="74358"/>
    <lineage>
        <taxon>Eukaryota</taxon>
        <taxon>Metazoa</taxon>
        <taxon>Chordata</taxon>
        <taxon>Craniata</taxon>
        <taxon>Vertebrata</taxon>
        <taxon>Euteleostomi</taxon>
        <taxon>Lepidosauria</taxon>
        <taxon>Squamata</taxon>
        <taxon>Bifurcata</taxon>
        <taxon>Unidentata</taxon>
        <taxon>Episquamata</taxon>
        <taxon>Laterata</taxon>
        <taxon>Lacertibaenia</taxon>
        <taxon>Lacertidae</taxon>
        <taxon>Podarcis</taxon>
    </lineage>
</organism>
<sequence length="160" mass="18181">MTADQKMRDLFHHFPKPDHLRPIEKPWLFRVWDIDQKFLFLKNNMLVAAPKDGNSPDYLVAMTPNREMDENKFPIFLGTQDGAQSLSCGESGGQPQLTLEGKAILDLYNDGKEHKNFTFFSKSGSRIETGSFESAAFPGESRERRISPKAQDFIAPAQMK</sequence>
<dbReference type="GO" id="GO:0071222">
    <property type="term" value="P:cellular response to lipopolysaccharide"/>
    <property type="evidence" value="ECO:0007669"/>
    <property type="project" value="TreeGrafter"/>
</dbReference>
<keyword evidence="6" id="KW-1185">Reference proteome</keyword>
<proteinExistence type="inferred from homology"/>
<evidence type="ECO:0000256" key="3">
    <source>
        <dbReference type="ARBA" id="ARBA00022525"/>
    </source>
</evidence>
<dbReference type="Proteomes" id="UP001178461">
    <property type="component" value="Chromosome 15"/>
</dbReference>
<dbReference type="Gene3D" id="2.80.10.50">
    <property type="match status" value="1"/>
</dbReference>
<feature type="region of interest" description="Disordered" evidence="4">
    <location>
        <begin position="141"/>
        <end position="160"/>
    </location>
</feature>
<comment type="subcellular location">
    <subcellularLocation>
        <location evidence="1">Secreted</location>
    </subcellularLocation>
</comment>
<dbReference type="InterPro" id="IPR008996">
    <property type="entry name" value="IL1/FGF"/>
</dbReference>
<dbReference type="SUPFAM" id="SSF50353">
    <property type="entry name" value="Cytokine"/>
    <property type="match status" value="1"/>
</dbReference>
<reference evidence="5" key="1">
    <citation type="submission" date="2022-12" db="EMBL/GenBank/DDBJ databases">
        <authorList>
            <person name="Alioto T."/>
            <person name="Alioto T."/>
            <person name="Gomez Garrido J."/>
        </authorList>
    </citation>
    <scope>NUCLEOTIDE SEQUENCE</scope>
</reference>
<dbReference type="GO" id="GO:0019221">
    <property type="term" value="P:cytokine-mediated signaling pathway"/>
    <property type="evidence" value="ECO:0007669"/>
    <property type="project" value="TreeGrafter"/>
</dbReference>
<dbReference type="PANTHER" id="PTHR10078">
    <property type="entry name" value="INTERLEUKIN-1 FAMILY MEMBER"/>
    <property type="match status" value="1"/>
</dbReference>
<accession>A0AA35PSY0</accession>
<evidence type="ECO:0000313" key="5">
    <source>
        <dbReference type="EMBL" id="CAI5795682.1"/>
    </source>
</evidence>
<dbReference type="Pfam" id="PF00340">
    <property type="entry name" value="IL1"/>
    <property type="match status" value="1"/>
</dbReference>
<dbReference type="GO" id="GO:0010628">
    <property type="term" value="P:positive regulation of gene expression"/>
    <property type="evidence" value="ECO:0007669"/>
    <property type="project" value="TreeGrafter"/>
</dbReference>
<evidence type="ECO:0000256" key="4">
    <source>
        <dbReference type="SAM" id="MobiDB-lite"/>
    </source>
</evidence>